<comment type="subcellular location">
    <subcellularLocation>
        <location evidence="1">Cell membrane</location>
        <topology evidence="1">Peripheral membrane protein</topology>
        <orientation evidence="1">Cytoplasmic side</orientation>
    </subcellularLocation>
</comment>
<dbReference type="Pfam" id="PF04509">
    <property type="entry name" value="CheC"/>
    <property type="match status" value="4"/>
</dbReference>
<reference evidence="9 10" key="1">
    <citation type="submission" date="2017-09" db="EMBL/GenBank/DDBJ databases">
        <title>Large-scale bioinformatics analysis of Bacillus genomes uncovers conserved roles of natural products in bacterial physiology.</title>
        <authorList>
            <consortium name="Agbiome Team Llc"/>
            <person name="Bleich R.M."/>
            <person name="Grubbs K.J."/>
            <person name="Santa Maria K.C."/>
            <person name="Allen S.E."/>
            <person name="Farag S."/>
            <person name="Shank E.A."/>
            <person name="Bowers A."/>
        </authorList>
    </citation>
    <scope>NUCLEOTIDE SEQUENCE [LARGE SCALE GENOMIC DNA]</scope>
    <source>
        <strain evidence="9 10">AFS032503</strain>
    </source>
</reference>
<dbReference type="SUPFAM" id="SSF103039">
    <property type="entry name" value="CheC-like"/>
    <property type="match status" value="2"/>
</dbReference>
<keyword evidence="5" id="KW-0283">Flagellar rotation</keyword>
<dbReference type="InterPro" id="IPR036429">
    <property type="entry name" value="SpoA-like_sf"/>
</dbReference>
<protein>
    <submittedName>
        <fullName evidence="9">Flagellar motor switch phosphatase FliY</fullName>
    </submittedName>
</protein>
<evidence type="ECO:0000313" key="9">
    <source>
        <dbReference type="EMBL" id="PHG24576.1"/>
    </source>
</evidence>
<dbReference type="InterPro" id="IPR028976">
    <property type="entry name" value="CheC-like_sf"/>
</dbReference>
<evidence type="ECO:0000256" key="6">
    <source>
        <dbReference type="ARBA" id="ARBA00023136"/>
    </source>
</evidence>
<keyword evidence="4" id="KW-0145">Chemotaxis</keyword>
<evidence type="ECO:0000256" key="1">
    <source>
        <dbReference type="ARBA" id="ARBA00004413"/>
    </source>
</evidence>
<keyword evidence="3" id="KW-1003">Cell membrane</keyword>
<keyword evidence="9" id="KW-0966">Cell projection</keyword>
<feature type="domain" description="Flagellar motor switch protein FliN-like C-terminal" evidence="7">
    <location>
        <begin position="478"/>
        <end position="545"/>
    </location>
</feature>
<organism evidence="9 10">
    <name type="scientific">Bacillus wiedmannii</name>
    <dbReference type="NCBI Taxonomy" id="1890302"/>
    <lineage>
        <taxon>Bacteria</taxon>
        <taxon>Bacillati</taxon>
        <taxon>Bacillota</taxon>
        <taxon>Bacilli</taxon>
        <taxon>Bacillales</taxon>
        <taxon>Bacillaceae</taxon>
        <taxon>Bacillus</taxon>
        <taxon>Bacillus cereus group</taxon>
    </lineage>
</organism>
<comment type="similarity">
    <text evidence="2">Belongs to the FliN/MopA/SpaO family.</text>
</comment>
<evidence type="ECO:0000256" key="3">
    <source>
        <dbReference type="ARBA" id="ARBA00022475"/>
    </source>
</evidence>
<evidence type="ECO:0000259" key="8">
    <source>
        <dbReference type="Pfam" id="PF04509"/>
    </source>
</evidence>
<dbReference type="InterPro" id="IPR007597">
    <property type="entry name" value="CheC"/>
</dbReference>
<evidence type="ECO:0000259" key="7">
    <source>
        <dbReference type="Pfam" id="PF01052"/>
    </source>
</evidence>
<feature type="domain" description="CheC-like protein" evidence="8">
    <location>
        <begin position="245"/>
        <end position="281"/>
    </location>
</feature>
<evidence type="ECO:0000313" key="10">
    <source>
        <dbReference type="Proteomes" id="UP000225062"/>
    </source>
</evidence>
<dbReference type="InterPro" id="IPR001543">
    <property type="entry name" value="FliN-like_C"/>
</dbReference>
<evidence type="ECO:0000256" key="5">
    <source>
        <dbReference type="ARBA" id="ARBA00022779"/>
    </source>
</evidence>
<dbReference type="NCBIfam" id="NF005995">
    <property type="entry name" value="PRK08119.1"/>
    <property type="match status" value="1"/>
</dbReference>
<dbReference type="Proteomes" id="UP000225062">
    <property type="component" value="Unassembled WGS sequence"/>
</dbReference>
<dbReference type="FunFam" id="2.30.330.10:FF:000005">
    <property type="entry name" value="Flagellar motor switch protein"/>
    <property type="match status" value="1"/>
</dbReference>
<feature type="domain" description="CheC-like protein" evidence="8">
    <location>
        <begin position="122"/>
        <end position="158"/>
    </location>
</feature>
<feature type="domain" description="CheC-like protein" evidence="8">
    <location>
        <begin position="26"/>
        <end position="61"/>
    </location>
</feature>
<accession>A0ABD6TWN3</accession>
<dbReference type="PRINTS" id="PR00956">
    <property type="entry name" value="FLGMOTORFLIN"/>
</dbReference>
<keyword evidence="9" id="KW-0282">Flagellum</keyword>
<dbReference type="GO" id="GO:0005886">
    <property type="term" value="C:plasma membrane"/>
    <property type="evidence" value="ECO:0007669"/>
    <property type="project" value="UniProtKB-SubCell"/>
</dbReference>
<dbReference type="FunFam" id="3.40.1550.10:FF:000003">
    <property type="entry name" value="Flagellar motor switch phosphatase FliY"/>
    <property type="match status" value="2"/>
</dbReference>
<dbReference type="Gene3D" id="2.30.330.10">
    <property type="entry name" value="SpoA-like"/>
    <property type="match status" value="1"/>
</dbReference>
<keyword evidence="9" id="KW-0969">Cilium</keyword>
<dbReference type="GO" id="GO:0006935">
    <property type="term" value="P:chemotaxis"/>
    <property type="evidence" value="ECO:0007669"/>
    <property type="project" value="UniProtKB-KW"/>
</dbReference>
<dbReference type="Pfam" id="PF01052">
    <property type="entry name" value="FliMN_C"/>
    <property type="match status" value="1"/>
</dbReference>
<evidence type="ECO:0000256" key="2">
    <source>
        <dbReference type="ARBA" id="ARBA00009226"/>
    </source>
</evidence>
<dbReference type="SUPFAM" id="SSF101801">
    <property type="entry name" value="Surface presentation of antigens (SPOA)"/>
    <property type="match status" value="1"/>
</dbReference>
<dbReference type="InterPro" id="IPR051469">
    <property type="entry name" value="FliN/MopA/SpaO"/>
</dbReference>
<evidence type="ECO:0000256" key="4">
    <source>
        <dbReference type="ARBA" id="ARBA00022500"/>
    </source>
</evidence>
<dbReference type="Gene3D" id="3.40.1550.10">
    <property type="entry name" value="CheC-like"/>
    <property type="match status" value="2"/>
</dbReference>
<keyword evidence="6" id="KW-0472">Membrane</keyword>
<feature type="domain" description="CheC-like protein" evidence="8">
    <location>
        <begin position="343"/>
        <end position="378"/>
    </location>
</feature>
<proteinExistence type="inferred from homology"/>
<sequence>MPEQHTKGDKSTIVLEKENEHLTPQECDILGEIANISFGSASTVLSTILNRQVSITAPRIELIDLYDSSDVEVPHVVLNIHFTKGLDMENLLVLKQDVALSIADLMMMGTGEVEDGKELGELELSAVQEAMNQMMGFAATSMSEFFQDTVDMSPPTIKVVKLSKEMEKISEIDGNQTIVKVSFDLKIDNLVNSKLVQIVSVEHAKRMVNKLMQLSGGVEEKDEPAEVVETEIVEEQVEKEHLTQEEKDVLGEIANISIGSASTVLSTLLNQPVTISTPNVESINVRHYDGVPVPFVILNVDFVEGLKNENVFVFTKDVALTMVDLMMMGTGEVDPEKELSELELSGIKEIMNQMMGHAATAMSEMFQEKMDMTPPNVKFVTLKEEMEYLGESMKVDELVQITFNLEIGDLLQSKMYQILPISEAKEMVRRLLYPMMEEEEEIVTEEIEEEKIVEPVVQPIEFKEVKQMEPVYMDTSILQNVEMNVKFVFGSTVKTIQDILSLQENEAVVLDEDIDEPIRIYVNDVLVAYGELVNVDGFFGVKVTKSL</sequence>
<dbReference type="NCBIfam" id="NF005275">
    <property type="entry name" value="PRK06782.1"/>
    <property type="match status" value="1"/>
</dbReference>
<dbReference type="GO" id="GO:0097588">
    <property type="term" value="P:archaeal or bacterial-type flagellum-dependent cell motility"/>
    <property type="evidence" value="ECO:0007669"/>
    <property type="project" value="UniProtKB-KW"/>
</dbReference>
<dbReference type="AlphaFoldDB" id="A0ABD6TWN3"/>
<gene>
    <name evidence="9" type="ORF">COI74_01820</name>
</gene>
<dbReference type="EMBL" id="NUUI01000004">
    <property type="protein sequence ID" value="PHG24576.1"/>
    <property type="molecule type" value="Genomic_DNA"/>
</dbReference>
<dbReference type="RefSeq" id="WP_098092187.1">
    <property type="nucleotide sequence ID" value="NZ_NUBB01000015.1"/>
</dbReference>
<dbReference type="PANTHER" id="PTHR43484">
    <property type="match status" value="1"/>
</dbReference>
<dbReference type="InterPro" id="IPR001172">
    <property type="entry name" value="FliN_T3SS_HrcQb"/>
</dbReference>
<name>A0ABD6TWN3_9BACI</name>
<comment type="caution">
    <text evidence="9">The sequence shown here is derived from an EMBL/GenBank/DDBJ whole genome shotgun (WGS) entry which is preliminary data.</text>
</comment>
<dbReference type="CDD" id="cd17907">
    <property type="entry name" value="FliY_FliN-Y"/>
    <property type="match status" value="2"/>
</dbReference>
<dbReference type="PANTHER" id="PTHR43484:SF1">
    <property type="entry name" value="FLAGELLAR MOTOR SWITCH PROTEIN FLIN"/>
    <property type="match status" value="1"/>
</dbReference>